<reference evidence="1" key="1">
    <citation type="journal article" date="2015" name="Nature">
        <title>Complex archaea that bridge the gap between prokaryotes and eukaryotes.</title>
        <authorList>
            <person name="Spang A."/>
            <person name="Saw J.H."/>
            <person name="Jorgensen S.L."/>
            <person name="Zaremba-Niedzwiedzka K."/>
            <person name="Martijn J."/>
            <person name="Lind A.E."/>
            <person name="van Eijk R."/>
            <person name="Schleper C."/>
            <person name="Guy L."/>
            <person name="Ettema T.J."/>
        </authorList>
    </citation>
    <scope>NUCLEOTIDE SEQUENCE</scope>
</reference>
<dbReference type="EMBL" id="LAZR01000354">
    <property type="protein sequence ID" value="KKN72841.1"/>
    <property type="molecule type" value="Genomic_DNA"/>
</dbReference>
<accession>A0A0F9VH68</accession>
<name>A0A0F9VH68_9ZZZZ</name>
<evidence type="ECO:0000313" key="1">
    <source>
        <dbReference type="EMBL" id="KKN72841.1"/>
    </source>
</evidence>
<gene>
    <name evidence="1" type="ORF">LCGC14_0406960</name>
</gene>
<sequence length="97" mass="11055">MTTKALHPRYPLNGTVGKSNNEELTTHLYNIKATIAIRCADEGKARHLFGRITNIAHKKGIKLAYVIDEVIDMGEVADDLYEDLHRCCEIMKDKRRT</sequence>
<proteinExistence type="predicted"/>
<organism evidence="1">
    <name type="scientific">marine sediment metagenome</name>
    <dbReference type="NCBI Taxonomy" id="412755"/>
    <lineage>
        <taxon>unclassified sequences</taxon>
        <taxon>metagenomes</taxon>
        <taxon>ecological metagenomes</taxon>
    </lineage>
</organism>
<comment type="caution">
    <text evidence="1">The sequence shown here is derived from an EMBL/GenBank/DDBJ whole genome shotgun (WGS) entry which is preliminary data.</text>
</comment>
<protein>
    <submittedName>
        <fullName evidence="1">Uncharacterized protein</fullName>
    </submittedName>
</protein>
<dbReference type="AlphaFoldDB" id="A0A0F9VH68"/>